<organism evidence="2 3">
    <name type="scientific">Cronobacter malonaticus</name>
    <dbReference type="NCBI Taxonomy" id="413503"/>
    <lineage>
        <taxon>Bacteria</taxon>
        <taxon>Pseudomonadati</taxon>
        <taxon>Pseudomonadota</taxon>
        <taxon>Gammaproteobacteria</taxon>
        <taxon>Enterobacterales</taxon>
        <taxon>Enterobacteriaceae</taxon>
        <taxon>Cronobacter</taxon>
    </lineage>
</organism>
<feature type="region of interest" description="Disordered" evidence="1">
    <location>
        <begin position="25"/>
        <end position="46"/>
    </location>
</feature>
<name>V5TY01_9ENTR</name>
<dbReference type="Proteomes" id="UP000018545">
    <property type="component" value="Chromosome"/>
</dbReference>
<dbReference type="HOGENOM" id="CLU_2842415_0_0_6"/>
<dbReference type="KEGG" id="csi:P262_02498"/>
<evidence type="ECO:0000256" key="1">
    <source>
        <dbReference type="SAM" id="MobiDB-lite"/>
    </source>
</evidence>
<dbReference type="EMBL" id="CP006731">
    <property type="protein sequence ID" value="AHB70136.1"/>
    <property type="molecule type" value="Genomic_DNA"/>
</dbReference>
<dbReference type="AlphaFoldDB" id="V5TY01"/>
<evidence type="ECO:0000313" key="3">
    <source>
        <dbReference type="Proteomes" id="UP000018545"/>
    </source>
</evidence>
<accession>V5TY01</accession>
<sequence>MLRVTGEFFLHHAVIGKRRGLQHKDTVIGRGGGVSSGNRQQASEQGFFHRRVSRRVGIISVAHRA</sequence>
<gene>
    <name evidence="2" type="ORF">P262_02498</name>
</gene>
<proteinExistence type="predicted"/>
<evidence type="ECO:0000313" key="2">
    <source>
        <dbReference type="EMBL" id="AHB70136.1"/>
    </source>
</evidence>
<protein>
    <submittedName>
        <fullName evidence="2">Uncharacterized protein</fullName>
    </submittedName>
</protein>
<reference evidence="2 3" key="1">
    <citation type="journal article" date="2014" name="Genome Announc.">
        <title>Complete Genome Sequence of Cronobacter sakazakii Strain CMCC 45402.</title>
        <authorList>
            <person name="Zhao Z."/>
            <person name="Wang L."/>
            <person name="Wang B."/>
            <person name="Liang H."/>
            <person name="Ye Q."/>
            <person name="Zeng M."/>
        </authorList>
    </citation>
    <scope>NUCLEOTIDE SEQUENCE [LARGE SCALE GENOMIC DNA]</scope>
    <source>
        <strain evidence="3">45402</strain>
    </source>
</reference>